<gene>
    <name evidence="1" type="ORF">PGTUg99_010680</name>
</gene>
<dbReference type="EMBL" id="VDEP01000472">
    <property type="protein sequence ID" value="KAA1075465.1"/>
    <property type="molecule type" value="Genomic_DNA"/>
</dbReference>
<dbReference type="Proteomes" id="UP000325313">
    <property type="component" value="Unassembled WGS sequence"/>
</dbReference>
<proteinExistence type="predicted"/>
<dbReference type="AlphaFoldDB" id="A0A5B0MEW4"/>
<comment type="caution">
    <text evidence="1">The sequence shown here is derived from an EMBL/GenBank/DDBJ whole genome shotgun (WGS) entry which is preliminary data.</text>
</comment>
<reference evidence="1 2" key="1">
    <citation type="submission" date="2019-05" db="EMBL/GenBank/DDBJ databases">
        <title>Emergence of the Ug99 lineage of the wheat stem rust pathogen through somatic hybridization.</title>
        <authorList>
            <person name="Li F."/>
            <person name="Upadhyaya N.M."/>
            <person name="Sperschneider J."/>
            <person name="Matny O."/>
            <person name="Nguyen-Phuc H."/>
            <person name="Mago R."/>
            <person name="Raley C."/>
            <person name="Miller M.E."/>
            <person name="Silverstein K.A.T."/>
            <person name="Henningsen E."/>
            <person name="Hirsch C.D."/>
            <person name="Visser B."/>
            <person name="Pretorius Z.A."/>
            <person name="Steffenson B.J."/>
            <person name="Schwessinger B."/>
            <person name="Dodds P.N."/>
            <person name="Figueroa M."/>
        </authorList>
    </citation>
    <scope>NUCLEOTIDE SEQUENCE [LARGE SCALE GENOMIC DNA]</scope>
    <source>
        <strain evidence="1 2">Ug99</strain>
    </source>
</reference>
<sequence length="56" mass="6341">MLFTTFFFVTKSSTKELKQTGTNHLMSILDTTRVVEITSNTSYHSKGENGSEKDDH</sequence>
<evidence type="ECO:0000313" key="2">
    <source>
        <dbReference type="Proteomes" id="UP000325313"/>
    </source>
</evidence>
<evidence type="ECO:0000313" key="1">
    <source>
        <dbReference type="EMBL" id="KAA1075465.1"/>
    </source>
</evidence>
<protein>
    <submittedName>
        <fullName evidence="1">Uncharacterized protein</fullName>
    </submittedName>
</protein>
<accession>A0A5B0MEW4</accession>
<organism evidence="1 2">
    <name type="scientific">Puccinia graminis f. sp. tritici</name>
    <dbReference type="NCBI Taxonomy" id="56615"/>
    <lineage>
        <taxon>Eukaryota</taxon>
        <taxon>Fungi</taxon>
        <taxon>Dikarya</taxon>
        <taxon>Basidiomycota</taxon>
        <taxon>Pucciniomycotina</taxon>
        <taxon>Pucciniomycetes</taxon>
        <taxon>Pucciniales</taxon>
        <taxon>Pucciniaceae</taxon>
        <taxon>Puccinia</taxon>
    </lineage>
</organism>
<name>A0A5B0MEW4_PUCGR</name>